<dbReference type="GO" id="GO:0016779">
    <property type="term" value="F:nucleotidyltransferase activity"/>
    <property type="evidence" value="ECO:0007669"/>
    <property type="project" value="UniProtKB-KW"/>
</dbReference>
<gene>
    <name evidence="4" type="ORF">bhn_I0444</name>
</gene>
<dbReference type="Pfam" id="PF12804">
    <property type="entry name" value="NTP_transf_3"/>
    <property type="match status" value="1"/>
</dbReference>
<dbReference type="PANTHER" id="PTHR43584">
    <property type="entry name" value="NUCLEOTIDYL TRANSFERASE"/>
    <property type="match status" value="1"/>
</dbReference>
<protein>
    <submittedName>
        <fullName evidence="4">Choline kinase</fullName>
    </submittedName>
</protein>
<dbReference type="Gene3D" id="3.30.200.20">
    <property type="entry name" value="Phosphorylase Kinase, domain 1"/>
    <property type="match status" value="1"/>
</dbReference>
<dbReference type="InterPro" id="IPR011009">
    <property type="entry name" value="Kinase-like_dom_sf"/>
</dbReference>
<name>A0A1D9NYS2_9FIRM</name>
<proteinExistence type="predicted"/>
<evidence type="ECO:0000256" key="1">
    <source>
        <dbReference type="ARBA" id="ARBA00022679"/>
    </source>
</evidence>
<organism evidence="4 5">
    <name type="scientific">Butyrivibrio hungatei</name>
    <dbReference type="NCBI Taxonomy" id="185008"/>
    <lineage>
        <taxon>Bacteria</taxon>
        <taxon>Bacillati</taxon>
        <taxon>Bacillota</taxon>
        <taxon>Clostridia</taxon>
        <taxon>Lachnospirales</taxon>
        <taxon>Lachnospiraceae</taxon>
        <taxon>Butyrivibrio</taxon>
    </lineage>
</organism>
<dbReference type="CDD" id="cd05151">
    <property type="entry name" value="ChoK-like"/>
    <property type="match status" value="1"/>
</dbReference>
<feature type="domain" description="MobA-like NTP transferase" evidence="3">
    <location>
        <begin position="95"/>
        <end position="200"/>
    </location>
</feature>
<dbReference type="EMBL" id="CP017831">
    <property type="protein sequence ID" value="AOZ95478.1"/>
    <property type="molecule type" value="Genomic_DNA"/>
</dbReference>
<dbReference type="AlphaFoldDB" id="A0A1D9NYS2"/>
<evidence type="ECO:0000256" key="2">
    <source>
        <dbReference type="ARBA" id="ARBA00022695"/>
    </source>
</evidence>
<dbReference type="SUPFAM" id="SSF56112">
    <property type="entry name" value="Protein kinase-like (PK-like)"/>
    <property type="match status" value="1"/>
</dbReference>
<keyword evidence="4" id="KW-0418">Kinase</keyword>
<dbReference type="InterPro" id="IPR050065">
    <property type="entry name" value="GlmU-like"/>
</dbReference>
<dbReference type="SUPFAM" id="SSF53448">
    <property type="entry name" value="Nucleotide-diphospho-sugar transferases"/>
    <property type="match status" value="1"/>
</dbReference>
<dbReference type="Gene3D" id="3.90.1200.10">
    <property type="match status" value="1"/>
</dbReference>
<keyword evidence="2" id="KW-0548">Nucleotidyltransferase</keyword>
<dbReference type="InterPro" id="IPR029044">
    <property type="entry name" value="Nucleotide-diphossugar_trans"/>
</dbReference>
<evidence type="ECO:0000313" key="4">
    <source>
        <dbReference type="EMBL" id="AOZ95478.1"/>
    </source>
</evidence>
<dbReference type="Gene3D" id="3.90.550.10">
    <property type="entry name" value="Spore Coat Polysaccharide Biosynthesis Protein SpsA, Chain A"/>
    <property type="match status" value="1"/>
</dbReference>
<dbReference type="RefSeq" id="WP_236845954.1">
    <property type="nucleotide sequence ID" value="NZ_CP017831.1"/>
</dbReference>
<dbReference type="CDD" id="cd02523">
    <property type="entry name" value="PC_cytidylyltransferase"/>
    <property type="match status" value="1"/>
</dbReference>
<dbReference type="Proteomes" id="UP000179284">
    <property type="component" value="Chromosome I"/>
</dbReference>
<keyword evidence="1" id="KW-0808">Transferase</keyword>
<dbReference type="Pfam" id="PF01633">
    <property type="entry name" value="Choline_kinase"/>
    <property type="match status" value="1"/>
</dbReference>
<keyword evidence="5" id="KW-1185">Reference proteome</keyword>
<dbReference type="GO" id="GO:0016301">
    <property type="term" value="F:kinase activity"/>
    <property type="evidence" value="ECO:0007669"/>
    <property type="project" value="UniProtKB-KW"/>
</dbReference>
<reference evidence="5" key="1">
    <citation type="submission" date="2016-10" db="EMBL/GenBank/DDBJ databases">
        <title>The complete genome sequence of the rumen bacterium Butyrivibrio hungatei MB2003.</title>
        <authorList>
            <person name="Palevich N."/>
            <person name="Kelly W.J."/>
            <person name="Leahy S.C."/>
            <person name="Altermann E."/>
            <person name="Rakonjac J."/>
            <person name="Attwood G.T."/>
        </authorList>
    </citation>
    <scope>NUCLEOTIDE SEQUENCE [LARGE SCALE GENOMIC DNA]</scope>
    <source>
        <strain evidence="5">MB2003</strain>
    </source>
</reference>
<evidence type="ECO:0000259" key="3">
    <source>
        <dbReference type="Pfam" id="PF12804"/>
    </source>
</evidence>
<sequence>MKRERLQLTTAIFFEKMFMKMKGAILVNICELDILKALYLSKNANQRVLAMETGYSLGRVNKAIMNLKKENVIDDELKVNPSGIAKIKRGKTRRAIILAAGYGMRMAPIGNDIPKALLEVNGEPLIERQINQLHEAGITDITVVVGYMKERFEYLIDDYGVNLIVNLEYSTQNNLHSLSLVSEDLDNTYILPSDLYFINNPFSKLELYSWYMISNEKNGNSNVYVNRKLELVKTTDDLANSMVGLAFISEEDSSRLKQNLKTLDEEKKYKNSFWEEALIGDDKDKMFISAKIIDSSKYVEINTYEQLRELDNKSKNLDSEVIDLISNVLKCDREEIRNIAVLKKGMTNRSFQFEVRNNKYIMRVPGEGTDQLINRKEEYDVYKAIEGKGICDAPVYLNPSNGYKITKYLDNVRSANSEDVDDLKKCMKKLKEFHDLNLQVDHDFDLFGQILFYEKLRNGRPSIYRDYENTKKNVFKLKKYIDKHAAKMCLTHIDAVPDNFLFYEDENGKEQLQLTDWEYSGMQDPHVDIAMFSIYSLYDRDQIDALINLYFEDKCAKANRIKIYCYVAVAGLLWSNWCEYKLALGVEFGEYAMKQYRYAKEYYRIVQEELEKIND</sequence>
<evidence type="ECO:0000313" key="5">
    <source>
        <dbReference type="Proteomes" id="UP000179284"/>
    </source>
</evidence>
<dbReference type="PANTHER" id="PTHR43584:SF5">
    <property type="entry name" value="PROTEIN LICC"/>
    <property type="match status" value="1"/>
</dbReference>
<accession>A0A1D9NYS2</accession>
<dbReference type="InterPro" id="IPR025877">
    <property type="entry name" value="MobA-like_NTP_Trfase"/>
</dbReference>
<dbReference type="KEGG" id="bhu:bhn_I0444"/>